<dbReference type="STRING" id="58117.SAMN05421833_102468"/>
<reference evidence="10" key="1">
    <citation type="submission" date="2017-01" db="EMBL/GenBank/DDBJ databases">
        <authorList>
            <person name="Varghese N."/>
            <person name="Submissions S."/>
        </authorList>
    </citation>
    <scope>NUCLEOTIDE SEQUENCE [LARGE SCALE GENOMIC DNA]</scope>
    <source>
        <strain evidence="10">ATCC 12950</strain>
    </source>
</reference>
<sequence>MSLPQLTTKAPATRRRRTLPAGLALTGAALAFTSLYLAAGALTPLLVVYKQQWEFPPSLLTLAFAVYAIGFLAAVLTLGSLSDHVGRRPVLIGALVIQLASNALFLVAPDVGWAIAGRIVQGVASGAATAAFTAALVELAPPNKKRLGTILGSVGLTGGLSAGSLLAGLAIQLTPAANAISFTVLMILTVLGAVVVVLSPETVTSTPGALRSMVPRVAIPPAARMEFAAAAPVVAAVWMLAGLSGGLAPSMVRSVFHLDSGLLNGLAGFIAPAVSTVIGLSFARVDPRRAMTIGIHASIVGAIGIIGGVFAGSLAIMIIGQAVAGVGFGASFSAALRLIFPLAAAHQRAGIVAGIYVVSYVAFGVPIVIEGQLAGPLGEVPAVVCYTALTVLLALISLIAQTRIKRRA</sequence>
<name>A0A1N6TSX4_9ACTN</name>
<dbReference type="Proteomes" id="UP000186096">
    <property type="component" value="Unassembled WGS sequence"/>
</dbReference>
<evidence type="ECO:0000256" key="7">
    <source>
        <dbReference type="SAM" id="Phobius"/>
    </source>
</evidence>
<dbReference type="RefSeq" id="WP_204053438.1">
    <property type="nucleotide sequence ID" value="NZ_FTNI01000002.1"/>
</dbReference>
<feature type="transmembrane region" description="Helical" evidence="7">
    <location>
        <begin position="221"/>
        <end position="241"/>
    </location>
</feature>
<dbReference type="InterPro" id="IPR036259">
    <property type="entry name" value="MFS_trans_sf"/>
</dbReference>
<protein>
    <submittedName>
        <fullName evidence="9">Predicted arabinose efflux permease, MFS family</fullName>
    </submittedName>
</protein>
<evidence type="ECO:0000256" key="5">
    <source>
        <dbReference type="ARBA" id="ARBA00022989"/>
    </source>
</evidence>
<feature type="transmembrane region" description="Helical" evidence="7">
    <location>
        <begin position="90"/>
        <end position="109"/>
    </location>
</feature>
<feature type="transmembrane region" description="Helical" evidence="7">
    <location>
        <begin position="21"/>
        <end position="47"/>
    </location>
</feature>
<keyword evidence="6 7" id="KW-0472">Membrane</keyword>
<keyword evidence="3" id="KW-1003">Cell membrane</keyword>
<proteinExistence type="predicted"/>
<dbReference type="SUPFAM" id="SSF103473">
    <property type="entry name" value="MFS general substrate transporter"/>
    <property type="match status" value="1"/>
</dbReference>
<keyword evidence="2" id="KW-0813">Transport</keyword>
<feature type="transmembrane region" description="Helical" evidence="7">
    <location>
        <begin position="179"/>
        <end position="200"/>
    </location>
</feature>
<dbReference type="InterPro" id="IPR050171">
    <property type="entry name" value="MFS_Transporters"/>
</dbReference>
<evidence type="ECO:0000256" key="4">
    <source>
        <dbReference type="ARBA" id="ARBA00022692"/>
    </source>
</evidence>
<dbReference type="PROSITE" id="PS50850">
    <property type="entry name" value="MFS"/>
    <property type="match status" value="1"/>
</dbReference>
<dbReference type="InterPro" id="IPR011701">
    <property type="entry name" value="MFS"/>
</dbReference>
<keyword evidence="5 7" id="KW-1133">Transmembrane helix</keyword>
<dbReference type="GO" id="GO:0022857">
    <property type="term" value="F:transmembrane transporter activity"/>
    <property type="evidence" value="ECO:0007669"/>
    <property type="project" value="InterPro"/>
</dbReference>
<feature type="transmembrane region" description="Helical" evidence="7">
    <location>
        <begin position="115"/>
        <end position="137"/>
    </location>
</feature>
<keyword evidence="10" id="KW-1185">Reference proteome</keyword>
<dbReference type="Pfam" id="PF07690">
    <property type="entry name" value="MFS_1"/>
    <property type="match status" value="1"/>
</dbReference>
<gene>
    <name evidence="9" type="ORF">SAMN05421833_102468</name>
</gene>
<dbReference type="PANTHER" id="PTHR23517">
    <property type="entry name" value="RESISTANCE PROTEIN MDTM, PUTATIVE-RELATED-RELATED"/>
    <property type="match status" value="1"/>
</dbReference>
<feature type="transmembrane region" description="Helical" evidence="7">
    <location>
        <begin position="351"/>
        <end position="369"/>
    </location>
</feature>
<evidence type="ECO:0000313" key="9">
    <source>
        <dbReference type="EMBL" id="SIQ56421.1"/>
    </source>
</evidence>
<dbReference type="PANTHER" id="PTHR23517:SF13">
    <property type="entry name" value="MAJOR FACILITATOR SUPERFAMILY MFS_1"/>
    <property type="match status" value="1"/>
</dbReference>
<feature type="transmembrane region" description="Helical" evidence="7">
    <location>
        <begin position="295"/>
        <end position="319"/>
    </location>
</feature>
<comment type="subcellular location">
    <subcellularLocation>
        <location evidence="1">Cell membrane</location>
        <topology evidence="1">Multi-pass membrane protein</topology>
    </subcellularLocation>
</comment>
<keyword evidence="4 7" id="KW-0812">Transmembrane</keyword>
<dbReference type="Gene3D" id="1.20.1250.20">
    <property type="entry name" value="MFS general substrate transporter like domains"/>
    <property type="match status" value="2"/>
</dbReference>
<evidence type="ECO:0000313" key="10">
    <source>
        <dbReference type="Proteomes" id="UP000186096"/>
    </source>
</evidence>
<feature type="transmembrane region" description="Helical" evidence="7">
    <location>
        <begin position="381"/>
        <end position="400"/>
    </location>
</feature>
<evidence type="ECO:0000256" key="1">
    <source>
        <dbReference type="ARBA" id="ARBA00004651"/>
    </source>
</evidence>
<feature type="transmembrane region" description="Helical" evidence="7">
    <location>
        <begin position="59"/>
        <end position="78"/>
    </location>
</feature>
<evidence type="ECO:0000256" key="6">
    <source>
        <dbReference type="ARBA" id="ARBA00023136"/>
    </source>
</evidence>
<feature type="transmembrane region" description="Helical" evidence="7">
    <location>
        <begin position="149"/>
        <end position="173"/>
    </location>
</feature>
<dbReference type="GO" id="GO:0005886">
    <property type="term" value="C:plasma membrane"/>
    <property type="evidence" value="ECO:0007669"/>
    <property type="project" value="UniProtKB-SubCell"/>
</dbReference>
<dbReference type="AlphaFoldDB" id="A0A1N6TSX4"/>
<dbReference type="EMBL" id="FTNI01000002">
    <property type="protein sequence ID" value="SIQ56421.1"/>
    <property type="molecule type" value="Genomic_DNA"/>
</dbReference>
<feature type="transmembrane region" description="Helical" evidence="7">
    <location>
        <begin position="261"/>
        <end position="283"/>
    </location>
</feature>
<dbReference type="InterPro" id="IPR020846">
    <property type="entry name" value="MFS_dom"/>
</dbReference>
<evidence type="ECO:0000256" key="3">
    <source>
        <dbReference type="ARBA" id="ARBA00022475"/>
    </source>
</evidence>
<evidence type="ECO:0000259" key="8">
    <source>
        <dbReference type="PROSITE" id="PS50850"/>
    </source>
</evidence>
<feature type="domain" description="Major facilitator superfamily (MFS) profile" evidence="8">
    <location>
        <begin position="24"/>
        <end position="408"/>
    </location>
</feature>
<evidence type="ECO:0000256" key="2">
    <source>
        <dbReference type="ARBA" id="ARBA00022448"/>
    </source>
</evidence>
<accession>A0A1N6TSX4</accession>
<organism evidence="9 10">
    <name type="scientific">Microbispora rosea</name>
    <dbReference type="NCBI Taxonomy" id="58117"/>
    <lineage>
        <taxon>Bacteria</taxon>
        <taxon>Bacillati</taxon>
        <taxon>Actinomycetota</taxon>
        <taxon>Actinomycetes</taxon>
        <taxon>Streptosporangiales</taxon>
        <taxon>Streptosporangiaceae</taxon>
        <taxon>Microbispora</taxon>
    </lineage>
</organism>
<feature type="transmembrane region" description="Helical" evidence="7">
    <location>
        <begin position="325"/>
        <end position="344"/>
    </location>
</feature>